<dbReference type="SUPFAM" id="SSF89392">
    <property type="entry name" value="Prokaryotic lipoproteins and lipoprotein localization factors"/>
    <property type="match status" value="1"/>
</dbReference>
<evidence type="ECO:0000313" key="12">
    <source>
        <dbReference type="Proteomes" id="UP001595886"/>
    </source>
</evidence>
<dbReference type="InterPro" id="IPR018323">
    <property type="entry name" value="OM_lipoprot_carrier_LolA_Pbac"/>
</dbReference>
<evidence type="ECO:0000256" key="6">
    <source>
        <dbReference type="ARBA" id="ARBA00022729"/>
    </source>
</evidence>
<comment type="subcellular location">
    <subcellularLocation>
        <location evidence="1 10">Periplasm</location>
    </subcellularLocation>
</comment>
<evidence type="ECO:0000256" key="1">
    <source>
        <dbReference type="ARBA" id="ARBA00004418"/>
    </source>
</evidence>
<keyword evidence="12" id="KW-1185">Reference proteome</keyword>
<name>A0ABV9QUB7_9GAMM</name>
<organism evidence="11 12">
    <name type="scientific">Dokdonella ginsengisoli</name>
    <dbReference type="NCBI Taxonomy" id="363846"/>
    <lineage>
        <taxon>Bacteria</taxon>
        <taxon>Pseudomonadati</taxon>
        <taxon>Pseudomonadota</taxon>
        <taxon>Gammaproteobacteria</taxon>
        <taxon>Lysobacterales</taxon>
        <taxon>Rhodanobacteraceae</taxon>
        <taxon>Dokdonella</taxon>
    </lineage>
</organism>
<evidence type="ECO:0000256" key="8">
    <source>
        <dbReference type="ARBA" id="ARBA00022927"/>
    </source>
</evidence>
<dbReference type="InterPro" id="IPR004564">
    <property type="entry name" value="OM_lipoprot_carrier_LolA-like"/>
</dbReference>
<comment type="function">
    <text evidence="10">Participates in the translocation of lipoproteins from the inner membrane to the outer membrane. Only forms a complex with a lipoprotein if the residue after the N-terminal Cys is not an aspartate (The Asp acts as a targeting signal to indicate that the lipoprotein should stay in the inner membrane).</text>
</comment>
<comment type="similarity">
    <text evidence="2 10">Belongs to the LolA family.</text>
</comment>
<dbReference type="CDD" id="cd16325">
    <property type="entry name" value="LolA"/>
    <property type="match status" value="1"/>
</dbReference>
<protein>
    <recommendedName>
        <fullName evidence="4 10">Outer-membrane lipoprotein carrier protein</fullName>
    </recommendedName>
</protein>
<evidence type="ECO:0000256" key="2">
    <source>
        <dbReference type="ARBA" id="ARBA00007615"/>
    </source>
</evidence>
<dbReference type="Proteomes" id="UP001595886">
    <property type="component" value="Unassembled WGS sequence"/>
</dbReference>
<dbReference type="InterPro" id="IPR029046">
    <property type="entry name" value="LolA/LolB/LppX"/>
</dbReference>
<feature type="signal peptide" evidence="10">
    <location>
        <begin position="1"/>
        <end position="21"/>
    </location>
</feature>
<gene>
    <name evidence="10 11" type="primary">lolA</name>
    <name evidence="11" type="ORF">ACFO6Q_08850</name>
</gene>
<proteinExistence type="inferred from homology"/>
<evidence type="ECO:0000313" key="11">
    <source>
        <dbReference type="EMBL" id="MFC4820432.1"/>
    </source>
</evidence>
<sequence length="219" mass="24571" precursor="true">MPSMRLLALSLLLPFCLAAHAADSARARMEAFSKGLRSVTAQFSQTVTDANDRRGDESRGTLSLEAPRQFRWETTQPYQQTIVADGRRVWIYEPDLQQVSVRNQSSEEAHSPLTVLTDLSQLDSQFNAAEGGEREGLAWLKLTSKAKEPEFEYAELGFDATSLVRMRFRDQLGNTTEIRFADWKRNANLPAATFKFTPPEGVDVIGDLKPDADVYPIKD</sequence>
<keyword evidence="9 10" id="KW-0143">Chaperone</keyword>
<dbReference type="PANTHER" id="PTHR35869:SF1">
    <property type="entry name" value="OUTER-MEMBRANE LIPOPROTEIN CARRIER PROTEIN"/>
    <property type="match status" value="1"/>
</dbReference>
<feature type="chain" id="PRO_5044942594" description="Outer-membrane lipoprotein carrier protein" evidence="10">
    <location>
        <begin position="22"/>
        <end position="219"/>
    </location>
</feature>
<dbReference type="RefSeq" id="WP_380020724.1">
    <property type="nucleotide sequence ID" value="NZ_JBHSHD010000007.1"/>
</dbReference>
<dbReference type="EMBL" id="JBHSHD010000007">
    <property type="protein sequence ID" value="MFC4820432.1"/>
    <property type="molecule type" value="Genomic_DNA"/>
</dbReference>
<keyword evidence="11" id="KW-0449">Lipoprotein</keyword>
<keyword evidence="7 10" id="KW-0574">Periplasm</keyword>
<dbReference type="HAMAP" id="MF_00240">
    <property type="entry name" value="LolA"/>
    <property type="match status" value="1"/>
</dbReference>
<accession>A0ABV9QUB7</accession>
<evidence type="ECO:0000256" key="4">
    <source>
        <dbReference type="ARBA" id="ARBA00014035"/>
    </source>
</evidence>
<comment type="subunit">
    <text evidence="3 10">Monomer.</text>
</comment>
<dbReference type="NCBIfam" id="TIGR00547">
    <property type="entry name" value="lolA"/>
    <property type="match status" value="1"/>
</dbReference>
<keyword evidence="5 10" id="KW-0813">Transport</keyword>
<comment type="caution">
    <text evidence="11">The sequence shown here is derived from an EMBL/GenBank/DDBJ whole genome shotgun (WGS) entry which is preliminary data.</text>
</comment>
<evidence type="ECO:0000256" key="5">
    <source>
        <dbReference type="ARBA" id="ARBA00022448"/>
    </source>
</evidence>
<evidence type="ECO:0000256" key="9">
    <source>
        <dbReference type="ARBA" id="ARBA00023186"/>
    </source>
</evidence>
<evidence type="ECO:0000256" key="3">
    <source>
        <dbReference type="ARBA" id="ARBA00011245"/>
    </source>
</evidence>
<evidence type="ECO:0000256" key="10">
    <source>
        <dbReference type="HAMAP-Rule" id="MF_00240"/>
    </source>
</evidence>
<dbReference type="PANTHER" id="PTHR35869">
    <property type="entry name" value="OUTER-MEMBRANE LIPOPROTEIN CARRIER PROTEIN"/>
    <property type="match status" value="1"/>
</dbReference>
<dbReference type="Pfam" id="PF03548">
    <property type="entry name" value="LolA"/>
    <property type="match status" value="1"/>
</dbReference>
<keyword evidence="8 10" id="KW-0653">Protein transport</keyword>
<keyword evidence="6 10" id="KW-0732">Signal</keyword>
<dbReference type="Gene3D" id="2.50.20.10">
    <property type="entry name" value="Lipoprotein localisation LolA/LolB/LppX"/>
    <property type="match status" value="1"/>
</dbReference>
<reference evidence="12" key="1">
    <citation type="journal article" date="2019" name="Int. J. Syst. Evol. Microbiol.">
        <title>The Global Catalogue of Microorganisms (GCM) 10K type strain sequencing project: providing services to taxonomists for standard genome sequencing and annotation.</title>
        <authorList>
            <consortium name="The Broad Institute Genomics Platform"/>
            <consortium name="The Broad Institute Genome Sequencing Center for Infectious Disease"/>
            <person name="Wu L."/>
            <person name="Ma J."/>
        </authorList>
    </citation>
    <scope>NUCLEOTIDE SEQUENCE [LARGE SCALE GENOMIC DNA]</scope>
    <source>
        <strain evidence="12">CCUG 30340</strain>
    </source>
</reference>
<evidence type="ECO:0000256" key="7">
    <source>
        <dbReference type="ARBA" id="ARBA00022764"/>
    </source>
</evidence>